<organism evidence="2 3">
    <name type="scientific">Halomonas binhaiensis</name>
    <dbReference type="NCBI Taxonomy" id="2562282"/>
    <lineage>
        <taxon>Bacteria</taxon>
        <taxon>Pseudomonadati</taxon>
        <taxon>Pseudomonadota</taxon>
        <taxon>Gammaproteobacteria</taxon>
        <taxon>Oceanospirillales</taxon>
        <taxon>Halomonadaceae</taxon>
        <taxon>Halomonas</taxon>
    </lineage>
</organism>
<protein>
    <submittedName>
        <fullName evidence="2">N-acetyltransferase</fullName>
    </submittedName>
</protein>
<dbReference type="PANTHER" id="PTHR43072">
    <property type="entry name" value="N-ACETYLTRANSFERASE"/>
    <property type="match status" value="1"/>
</dbReference>
<accession>A0A5C1NFY9</accession>
<proteinExistence type="predicted"/>
<dbReference type="OrthoDB" id="5459937at2"/>
<dbReference type="CDD" id="cd04301">
    <property type="entry name" value="NAT_SF"/>
    <property type="match status" value="1"/>
</dbReference>
<sequence>MNVVGGVDTASGHQPLLVRDANDSDMATVQSIYAHHVLHGLATFEEVPPAVDELMARRKVILDAGLPFLVAEHCGDIVGYAYAASYRPRAAYRFSVENSVYVAEGCGGNGVGSALLEALIKRCEKGPWRQMLAVIGNSENAASIALHQRMGFAMTGTFSAVGFKHGRWVDTVLMQRALGKGAESRPDVSS</sequence>
<feature type="domain" description="N-acetyltransferase" evidence="1">
    <location>
        <begin position="16"/>
        <end position="179"/>
    </location>
</feature>
<gene>
    <name evidence="2" type="ORF">E4T21_09625</name>
</gene>
<evidence type="ECO:0000313" key="3">
    <source>
        <dbReference type="Proteomes" id="UP000324285"/>
    </source>
</evidence>
<dbReference type="KEGG" id="hbh:E4T21_09625"/>
<dbReference type="Gene3D" id="3.40.630.30">
    <property type="match status" value="1"/>
</dbReference>
<dbReference type="AlphaFoldDB" id="A0A5C1NFY9"/>
<dbReference type="RefSeq" id="WP_149284792.1">
    <property type="nucleotide sequence ID" value="NZ_CP038437.2"/>
</dbReference>
<dbReference type="PROSITE" id="PS51186">
    <property type="entry name" value="GNAT"/>
    <property type="match status" value="1"/>
</dbReference>
<dbReference type="InterPro" id="IPR016181">
    <property type="entry name" value="Acyl_CoA_acyltransferase"/>
</dbReference>
<keyword evidence="3" id="KW-1185">Reference proteome</keyword>
<dbReference type="Pfam" id="PF13420">
    <property type="entry name" value="Acetyltransf_4"/>
    <property type="match status" value="1"/>
</dbReference>
<dbReference type="PANTHER" id="PTHR43072:SF8">
    <property type="entry name" value="ACYLTRANSFERASE FABY-RELATED"/>
    <property type="match status" value="1"/>
</dbReference>
<evidence type="ECO:0000313" key="2">
    <source>
        <dbReference type="EMBL" id="QEM81781.1"/>
    </source>
</evidence>
<dbReference type="EMBL" id="CP038437">
    <property type="protein sequence ID" value="QEM81781.1"/>
    <property type="molecule type" value="Genomic_DNA"/>
</dbReference>
<name>A0A5C1NFY9_9GAMM</name>
<dbReference type="Proteomes" id="UP000324285">
    <property type="component" value="Chromosome"/>
</dbReference>
<dbReference type="SUPFAM" id="SSF55729">
    <property type="entry name" value="Acyl-CoA N-acyltransferases (Nat)"/>
    <property type="match status" value="1"/>
</dbReference>
<evidence type="ECO:0000259" key="1">
    <source>
        <dbReference type="PROSITE" id="PS51186"/>
    </source>
</evidence>
<reference evidence="2" key="1">
    <citation type="submission" date="2021-02" db="EMBL/GenBank/DDBJ databases">
        <title>Strain Y2R2, a novel species of the genus Halomonas.</title>
        <authorList>
            <person name="Huang H."/>
        </authorList>
    </citation>
    <scope>NUCLEOTIDE SEQUENCE</scope>
    <source>
        <strain evidence="2">Y2R2</strain>
    </source>
</reference>
<dbReference type="GO" id="GO:0016747">
    <property type="term" value="F:acyltransferase activity, transferring groups other than amino-acyl groups"/>
    <property type="evidence" value="ECO:0007669"/>
    <property type="project" value="InterPro"/>
</dbReference>
<dbReference type="InterPro" id="IPR000182">
    <property type="entry name" value="GNAT_dom"/>
</dbReference>